<dbReference type="Gene3D" id="1.20.58.340">
    <property type="entry name" value="Magnesium transport protein CorA, transmembrane region"/>
    <property type="match status" value="1"/>
</dbReference>
<accession>A0AAD7LAX9</accession>
<evidence type="ECO:0000313" key="7">
    <source>
        <dbReference type="Proteomes" id="UP001163823"/>
    </source>
</evidence>
<dbReference type="AlphaFoldDB" id="A0AAD7LAX9"/>
<dbReference type="PANTHER" id="PTHR31170">
    <property type="entry name" value="BNAC04G53230D PROTEIN"/>
    <property type="match status" value="1"/>
</dbReference>
<dbReference type="KEGG" id="qsa:O6P43_021484"/>
<reference evidence="6" key="1">
    <citation type="journal article" date="2023" name="Science">
        <title>Elucidation of the pathway for biosynthesis of saponin adjuvants from the soapbark tree.</title>
        <authorList>
            <person name="Reed J."/>
            <person name="Orme A."/>
            <person name="El-Demerdash A."/>
            <person name="Owen C."/>
            <person name="Martin L.B.B."/>
            <person name="Misra R.C."/>
            <person name="Kikuchi S."/>
            <person name="Rejzek M."/>
            <person name="Martin A.C."/>
            <person name="Harkess A."/>
            <person name="Leebens-Mack J."/>
            <person name="Louveau T."/>
            <person name="Stephenson M.J."/>
            <person name="Osbourn A."/>
        </authorList>
    </citation>
    <scope>NUCLEOTIDE SEQUENCE</scope>
    <source>
        <strain evidence="6">S10</strain>
    </source>
</reference>
<evidence type="ECO:0000256" key="3">
    <source>
        <dbReference type="ARBA" id="ARBA00022989"/>
    </source>
</evidence>
<dbReference type="EMBL" id="JARAOO010000009">
    <property type="protein sequence ID" value="KAJ7954785.1"/>
    <property type="molecule type" value="Genomic_DNA"/>
</dbReference>
<comment type="caution">
    <text evidence="6">The sequence shown here is derived from an EMBL/GenBank/DDBJ whole genome shotgun (WGS) entry which is preliminary data.</text>
</comment>
<keyword evidence="3 5" id="KW-1133">Transmembrane helix</keyword>
<gene>
    <name evidence="6" type="ORF">O6P43_021484</name>
</gene>
<feature type="transmembrane region" description="Helical" evidence="5">
    <location>
        <begin position="418"/>
        <end position="443"/>
    </location>
</feature>
<feature type="transmembrane region" description="Helical" evidence="5">
    <location>
        <begin position="455"/>
        <end position="475"/>
    </location>
</feature>
<proteinExistence type="predicted"/>
<dbReference type="SUPFAM" id="SSF144083">
    <property type="entry name" value="Magnesium transport protein CorA, transmembrane region"/>
    <property type="match status" value="1"/>
</dbReference>
<evidence type="ECO:0000313" key="6">
    <source>
        <dbReference type="EMBL" id="KAJ7954785.1"/>
    </source>
</evidence>
<keyword evidence="4 5" id="KW-0472">Membrane</keyword>
<evidence type="ECO:0000256" key="2">
    <source>
        <dbReference type="ARBA" id="ARBA00022692"/>
    </source>
</evidence>
<dbReference type="Pfam" id="PF03140">
    <property type="entry name" value="DUF247"/>
    <property type="match status" value="1"/>
</dbReference>
<dbReference type="Proteomes" id="UP001163823">
    <property type="component" value="Chromosome 9"/>
</dbReference>
<sequence>MGENIEASDVEMRTQDDGSLEDVHEFKILLQNMESKLNRVDTRVASKGRTIYRVPKKIRRLNEEAYTPHVVSIGPFHYGDKKLESMEKLKLVYLKSFLEWTKVSLEFLLRGLKDSEEIIRQCYAETIELKSQDFVQMILADACFIFELFLRYHNPEQWLQEDPILSTPWLAYEIIQDLTLLENQLPFVVLEDLFSAADPSHKYGSVPSFRKLTFHFFDGYKTPKIASPVEFLHFTDLLRAFYLPLPERLAERSEFSDIIKHVYSAGELVEAGLKFKKRESKCVLDLQFSKSVLEMPVFEISDGKPVGIRAIAYHLLQVRDELEQLLDDDDDMADLYLSRKLAGPSSPPSGSGVVNWFPTSPTIGSKISRASMATVRGDENDVEELEMLLQLREYINDTEDYINIQLDNHRNQLIQLELFLSSGTVCLSIYSLVAAIFGMNIPFTWNDNHGYMFKWVVISTGIFCAFLFVVIVSYARHKGLVGS</sequence>
<name>A0AAD7LAX9_QUISA</name>
<evidence type="ECO:0000256" key="4">
    <source>
        <dbReference type="ARBA" id="ARBA00023136"/>
    </source>
</evidence>
<keyword evidence="7" id="KW-1185">Reference proteome</keyword>
<dbReference type="InterPro" id="IPR004158">
    <property type="entry name" value="DUF247_pln"/>
</dbReference>
<dbReference type="GO" id="GO:0016020">
    <property type="term" value="C:membrane"/>
    <property type="evidence" value="ECO:0007669"/>
    <property type="project" value="UniProtKB-SubCell"/>
</dbReference>
<keyword evidence="2 5" id="KW-0812">Transmembrane</keyword>
<organism evidence="6 7">
    <name type="scientific">Quillaja saponaria</name>
    <name type="common">Soap bark tree</name>
    <dbReference type="NCBI Taxonomy" id="32244"/>
    <lineage>
        <taxon>Eukaryota</taxon>
        <taxon>Viridiplantae</taxon>
        <taxon>Streptophyta</taxon>
        <taxon>Embryophyta</taxon>
        <taxon>Tracheophyta</taxon>
        <taxon>Spermatophyta</taxon>
        <taxon>Magnoliopsida</taxon>
        <taxon>eudicotyledons</taxon>
        <taxon>Gunneridae</taxon>
        <taxon>Pentapetalae</taxon>
        <taxon>rosids</taxon>
        <taxon>fabids</taxon>
        <taxon>Fabales</taxon>
        <taxon>Quillajaceae</taxon>
        <taxon>Quillaja</taxon>
    </lineage>
</organism>
<dbReference type="InterPro" id="IPR045863">
    <property type="entry name" value="CorA_TM1_TM2"/>
</dbReference>
<protein>
    <submittedName>
        <fullName evidence="6">Magnesium transporter MRS2-like protein</fullName>
    </submittedName>
</protein>
<comment type="subcellular location">
    <subcellularLocation>
        <location evidence="1">Membrane</location>
        <topology evidence="1">Multi-pass membrane protein</topology>
    </subcellularLocation>
</comment>
<dbReference type="PANTHER" id="PTHR31170:SF9">
    <property type="entry name" value="PROTEIN, PUTATIVE (DUF247)-RELATED"/>
    <property type="match status" value="1"/>
</dbReference>
<evidence type="ECO:0000256" key="5">
    <source>
        <dbReference type="SAM" id="Phobius"/>
    </source>
</evidence>
<evidence type="ECO:0000256" key="1">
    <source>
        <dbReference type="ARBA" id="ARBA00004141"/>
    </source>
</evidence>